<keyword evidence="2" id="KW-1185">Reference proteome</keyword>
<protein>
    <submittedName>
        <fullName evidence="1">Uncharacterized protein</fullName>
    </submittedName>
</protein>
<sequence>MGCCNRGVLERSYANSNWLLHNRVVRFGGLRYYRLWPYFYTQCPPGYNGIVDFFILLARGWGFCAQLRYLLWGSRVHGAQFPIGDKYNSLSRKNLCLIRGANRLKQSINDQNTPGIILCVRGILILTPVLINHLSKVSVIMGKQSAIVLIKPFVRISLVWASTGSYFLG</sequence>
<dbReference type="EMBL" id="ML120442">
    <property type="protein sequence ID" value="RPA94138.1"/>
    <property type="molecule type" value="Genomic_DNA"/>
</dbReference>
<evidence type="ECO:0000313" key="1">
    <source>
        <dbReference type="EMBL" id="RPA94138.1"/>
    </source>
</evidence>
<name>A0A3N4JAX1_9PEZI</name>
<dbReference type="Proteomes" id="UP000276215">
    <property type="component" value="Unassembled WGS sequence"/>
</dbReference>
<accession>A0A3N4JAX1</accession>
<reference evidence="1 2" key="1">
    <citation type="journal article" date="2018" name="Nat. Ecol. Evol.">
        <title>Pezizomycetes genomes reveal the molecular basis of ectomycorrhizal truffle lifestyle.</title>
        <authorList>
            <person name="Murat C."/>
            <person name="Payen T."/>
            <person name="Noel B."/>
            <person name="Kuo A."/>
            <person name="Morin E."/>
            <person name="Chen J."/>
            <person name="Kohler A."/>
            <person name="Krizsan K."/>
            <person name="Balestrini R."/>
            <person name="Da Silva C."/>
            <person name="Montanini B."/>
            <person name="Hainaut M."/>
            <person name="Levati E."/>
            <person name="Barry K.W."/>
            <person name="Belfiori B."/>
            <person name="Cichocki N."/>
            <person name="Clum A."/>
            <person name="Dockter R.B."/>
            <person name="Fauchery L."/>
            <person name="Guy J."/>
            <person name="Iotti M."/>
            <person name="Le Tacon F."/>
            <person name="Lindquist E.A."/>
            <person name="Lipzen A."/>
            <person name="Malagnac F."/>
            <person name="Mello A."/>
            <person name="Molinier V."/>
            <person name="Miyauchi S."/>
            <person name="Poulain J."/>
            <person name="Riccioni C."/>
            <person name="Rubini A."/>
            <person name="Sitrit Y."/>
            <person name="Splivallo R."/>
            <person name="Traeger S."/>
            <person name="Wang M."/>
            <person name="Zifcakova L."/>
            <person name="Wipf D."/>
            <person name="Zambonelli A."/>
            <person name="Paolocci F."/>
            <person name="Nowrousian M."/>
            <person name="Ottonello S."/>
            <person name="Baldrian P."/>
            <person name="Spatafora J.W."/>
            <person name="Henrissat B."/>
            <person name="Nagy L.G."/>
            <person name="Aury J.M."/>
            <person name="Wincker P."/>
            <person name="Grigoriev I.V."/>
            <person name="Bonfante P."/>
            <person name="Martin F.M."/>
        </authorList>
    </citation>
    <scope>NUCLEOTIDE SEQUENCE [LARGE SCALE GENOMIC DNA]</scope>
    <source>
        <strain evidence="1 2">120613-1</strain>
    </source>
</reference>
<evidence type="ECO:0000313" key="2">
    <source>
        <dbReference type="Proteomes" id="UP000276215"/>
    </source>
</evidence>
<proteinExistence type="predicted"/>
<dbReference type="AlphaFoldDB" id="A0A3N4JAX1"/>
<gene>
    <name evidence="1" type="ORF">L873DRAFT_1473890</name>
</gene>
<organism evidence="1 2">
    <name type="scientific">Choiromyces venosus 120613-1</name>
    <dbReference type="NCBI Taxonomy" id="1336337"/>
    <lineage>
        <taxon>Eukaryota</taxon>
        <taxon>Fungi</taxon>
        <taxon>Dikarya</taxon>
        <taxon>Ascomycota</taxon>
        <taxon>Pezizomycotina</taxon>
        <taxon>Pezizomycetes</taxon>
        <taxon>Pezizales</taxon>
        <taxon>Tuberaceae</taxon>
        <taxon>Choiromyces</taxon>
    </lineage>
</organism>